<dbReference type="SMART" id="SM00304">
    <property type="entry name" value="HAMP"/>
    <property type="match status" value="1"/>
</dbReference>
<feature type="domain" description="Histidine kinase" evidence="10">
    <location>
        <begin position="242"/>
        <end position="442"/>
    </location>
</feature>
<keyword evidence="5 9" id="KW-0812">Transmembrane</keyword>
<keyword evidence="3" id="KW-0597">Phosphoprotein</keyword>
<dbReference type="InterPro" id="IPR005467">
    <property type="entry name" value="His_kinase_dom"/>
</dbReference>
<reference evidence="13" key="1">
    <citation type="journal article" date="2019" name="Int. J. Syst. Evol. Microbiol.">
        <title>The Global Catalogue of Microorganisms (GCM) 10K type strain sequencing project: providing services to taxonomists for standard genome sequencing and annotation.</title>
        <authorList>
            <consortium name="The Broad Institute Genomics Platform"/>
            <consortium name="The Broad Institute Genome Sequencing Center for Infectious Disease"/>
            <person name="Wu L."/>
            <person name="Ma J."/>
        </authorList>
    </citation>
    <scope>NUCLEOTIDE SEQUENCE [LARGE SCALE GENOMIC DNA]</scope>
    <source>
        <strain evidence="13">CGMCC 1.15399</strain>
    </source>
</reference>
<dbReference type="Pfam" id="PF02518">
    <property type="entry name" value="HATPase_c"/>
    <property type="match status" value="1"/>
</dbReference>
<dbReference type="CDD" id="cd00075">
    <property type="entry name" value="HATPase"/>
    <property type="match status" value="1"/>
</dbReference>
<evidence type="ECO:0000313" key="13">
    <source>
        <dbReference type="Proteomes" id="UP001597097"/>
    </source>
</evidence>
<gene>
    <name evidence="12" type="ORF">ACFSJ0_56815</name>
</gene>
<evidence type="ECO:0000259" key="10">
    <source>
        <dbReference type="PROSITE" id="PS50109"/>
    </source>
</evidence>
<dbReference type="InterPro" id="IPR003660">
    <property type="entry name" value="HAMP_dom"/>
</dbReference>
<dbReference type="PANTHER" id="PTHR45436:SF5">
    <property type="entry name" value="SENSOR HISTIDINE KINASE TRCS"/>
    <property type="match status" value="1"/>
</dbReference>
<evidence type="ECO:0000256" key="6">
    <source>
        <dbReference type="ARBA" id="ARBA00022777"/>
    </source>
</evidence>
<keyword evidence="13" id="KW-1185">Reference proteome</keyword>
<dbReference type="CDD" id="cd06225">
    <property type="entry name" value="HAMP"/>
    <property type="match status" value="1"/>
</dbReference>
<evidence type="ECO:0000256" key="2">
    <source>
        <dbReference type="ARBA" id="ARBA00012438"/>
    </source>
</evidence>
<evidence type="ECO:0000259" key="11">
    <source>
        <dbReference type="PROSITE" id="PS50885"/>
    </source>
</evidence>
<keyword evidence="12" id="KW-0067">ATP-binding</keyword>
<keyword evidence="4" id="KW-0808">Transferase</keyword>
<evidence type="ECO:0000256" key="5">
    <source>
        <dbReference type="ARBA" id="ARBA00022692"/>
    </source>
</evidence>
<keyword evidence="9" id="KW-0472">Membrane</keyword>
<keyword evidence="7 9" id="KW-1133">Transmembrane helix</keyword>
<evidence type="ECO:0000313" key="12">
    <source>
        <dbReference type="EMBL" id="MFD1546592.1"/>
    </source>
</evidence>
<dbReference type="SMART" id="SM00388">
    <property type="entry name" value="HisKA"/>
    <property type="match status" value="1"/>
</dbReference>
<organism evidence="12 13">
    <name type="scientific">Nonomuraea guangzhouensis</name>
    <dbReference type="NCBI Taxonomy" id="1291555"/>
    <lineage>
        <taxon>Bacteria</taxon>
        <taxon>Bacillati</taxon>
        <taxon>Actinomycetota</taxon>
        <taxon>Actinomycetes</taxon>
        <taxon>Streptosporangiales</taxon>
        <taxon>Streptosporangiaceae</taxon>
        <taxon>Nonomuraea</taxon>
    </lineage>
</organism>
<dbReference type="Proteomes" id="UP001597097">
    <property type="component" value="Unassembled WGS sequence"/>
</dbReference>
<evidence type="ECO:0000256" key="1">
    <source>
        <dbReference type="ARBA" id="ARBA00000085"/>
    </source>
</evidence>
<evidence type="ECO:0000256" key="3">
    <source>
        <dbReference type="ARBA" id="ARBA00022553"/>
    </source>
</evidence>
<dbReference type="InterPro" id="IPR003594">
    <property type="entry name" value="HATPase_dom"/>
</dbReference>
<dbReference type="CDD" id="cd00082">
    <property type="entry name" value="HisKA"/>
    <property type="match status" value="1"/>
</dbReference>
<dbReference type="InterPro" id="IPR050428">
    <property type="entry name" value="TCS_sensor_his_kinase"/>
</dbReference>
<evidence type="ECO:0000256" key="4">
    <source>
        <dbReference type="ARBA" id="ARBA00022679"/>
    </source>
</evidence>
<evidence type="ECO:0000256" key="8">
    <source>
        <dbReference type="ARBA" id="ARBA00023012"/>
    </source>
</evidence>
<dbReference type="RefSeq" id="WP_219527538.1">
    <property type="nucleotide sequence ID" value="NZ_JAHKRM010000002.1"/>
</dbReference>
<sequence>MNSRLVVTFTTLIVFLIAALAVPLGFAYASHRTNRLLLDRRADATRFAELADQAARDGDRTALTAEVVRYADLYGAAIRVRDRDGTILVTAGHFDGDDQEATRLALSGRTTEDLPTISPFGPSTVLLAEPAGRDAQLSGVVLLQARTDQSRLDVSLVWGALALGALIALGYSVLAARQLARWILRPVTELDRTTRAIAEGHLDARAHPGAGPSELQRLEERFNAMADAVSGAMERQRAFVADASHELRTPLTVLGLRLENLEPHLRADGTTEFEEAMAELDRLALLVEDLLALARVEAGVGSETKEIELRPRLAVWREVYPAKDLTLRVEVPEMSLVPEAAARVADIALDNAQKFVPAGGTVTVTLSDGVLRVADDGPGLGEEERGDALGRFWRSGAHANVPGSGLGLAIATELAKSCGATLSLLAAVPHGLVVELRLAQPYTDL</sequence>
<dbReference type="Pfam" id="PF00672">
    <property type="entry name" value="HAMP"/>
    <property type="match status" value="1"/>
</dbReference>
<keyword evidence="6" id="KW-0418">Kinase</keyword>
<feature type="domain" description="HAMP" evidence="11">
    <location>
        <begin position="181"/>
        <end position="234"/>
    </location>
</feature>
<dbReference type="InterPro" id="IPR003661">
    <property type="entry name" value="HisK_dim/P_dom"/>
</dbReference>
<protein>
    <recommendedName>
        <fullName evidence="2">histidine kinase</fullName>
        <ecNumber evidence="2">2.7.13.3</ecNumber>
    </recommendedName>
</protein>
<dbReference type="EMBL" id="JBHUCM010000067">
    <property type="protein sequence ID" value="MFD1546592.1"/>
    <property type="molecule type" value="Genomic_DNA"/>
</dbReference>
<keyword evidence="8" id="KW-0902">Two-component regulatory system</keyword>
<evidence type="ECO:0000256" key="9">
    <source>
        <dbReference type="SAM" id="Phobius"/>
    </source>
</evidence>
<dbReference type="Pfam" id="PF00512">
    <property type="entry name" value="HisKA"/>
    <property type="match status" value="1"/>
</dbReference>
<comment type="caution">
    <text evidence="12">The sequence shown here is derived from an EMBL/GenBank/DDBJ whole genome shotgun (WGS) entry which is preliminary data.</text>
</comment>
<dbReference type="PROSITE" id="PS50885">
    <property type="entry name" value="HAMP"/>
    <property type="match status" value="1"/>
</dbReference>
<dbReference type="SMART" id="SM00387">
    <property type="entry name" value="HATPase_c"/>
    <property type="match status" value="1"/>
</dbReference>
<comment type="catalytic activity">
    <reaction evidence="1">
        <text>ATP + protein L-histidine = ADP + protein N-phospho-L-histidine.</text>
        <dbReference type="EC" id="2.7.13.3"/>
    </reaction>
</comment>
<proteinExistence type="predicted"/>
<dbReference type="GO" id="GO:0005524">
    <property type="term" value="F:ATP binding"/>
    <property type="evidence" value="ECO:0007669"/>
    <property type="project" value="UniProtKB-KW"/>
</dbReference>
<feature type="transmembrane region" description="Helical" evidence="9">
    <location>
        <begin position="156"/>
        <end position="176"/>
    </location>
</feature>
<dbReference type="EC" id="2.7.13.3" evidence="2"/>
<accession>A0ABW4GZC9</accession>
<dbReference type="PANTHER" id="PTHR45436">
    <property type="entry name" value="SENSOR HISTIDINE KINASE YKOH"/>
    <property type="match status" value="1"/>
</dbReference>
<dbReference type="PROSITE" id="PS50109">
    <property type="entry name" value="HIS_KIN"/>
    <property type="match status" value="1"/>
</dbReference>
<keyword evidence="12" id="KW-0547">Nucleotide-binding</keyword>
<evidence type="ECO:0000256" key="7">
    <source>
        <dbReference type="ARBA" id="ARBA00022989"/>
    </source>
</evidence>
<name>A0ABW4GZC9_9ACTN</name>